<evidence type="ECO:0000313" key="6">
    <source>
        <dbReference type="EMBL" id="RAU81807.1"/>
    </source>
</evidence>
<dbReference type="InterPro" id="IPR009056">
    <property type="entry name" value="Cyt_c-like_dom"/>
</dbReference>
<dbReference type="Gene3D" id="1.10.760.10">
    <property type="entry name" value="Cytochrome c-like domain"/>
    <property type="match status" value="2"/>
</dbReference>
<dbReference type="PROSITE" id="PS51007">
    <property type="entry name" value="CYTC"/>
    <property type="match status" value="1"/>
</dbReference>
<dbReference type="GO" id="GO:0046872">
    <property type="term" value="F:metal ion binding"/>
    <property type="evidence" value="ECO:0007669"/>
    <property type="project" value="UniProtKB-KW"/>
</dbReference>
<keyword evidence="1 4" id="KW-0349">Heme</keyword>
<dbReference type="EMBL" id="QMDV01000004">
    <property type="protein sequence ID" value="RAU81807.1"/>
    <property type="molecule type" value="Genomic_DNA"/>
</dbReference>
<accession>A0A364RC16</accession>
<comment type="caution">
    <text evidence="6">The sequence shown here is derived from an EMBL/GenBank/DDBJ whole genome shotgun (WGS) entry which is preliminary data.</text>
</comment>
<dbReference type="Pfam" id="PF21342">
    <property type="entry name" value="SoxA-TsdA_cyt-c"/>
    <property type="match status" value="1"/>
</dbReference>
<evidence type="ECO:0000256" key="1">
    <source>
        <dbReference type="ARBA" id="ARBA00022617"/>
    </source>
</evidence>
<dbReference type="AlphaFoldDB" id="A0A364RC16"/>
<feature type="domain" description="Cytochrome c" evidence="5">
    <location>
        <begin position="210"/>
        <end position="300"/>
    </location>
</feature>
<reference evidence="6 7" key="2">
    <citation type="submission" date="2018-07" db="EMBL/GenBank/DDBJ databases">
        <title>Pontibacter sp. 2b14 genomic sequence and assembly.</title>
        <authorList>
            <person name="Du Z.-J."/>
        </authorList>
    </citation>
    <scope>NUCLEOTIDE SEQUENCE [LARGE SCALE GENOMIC DNA]</scope>
    <source>
        <strain evidence="6 7">2b14</strain>
    </source>
</reference>
<evidence type="ECO:0000256" key="4">
    <source>
        <dbReference type="PROSITE-ProRule" id="PRU00433"/>
    </source>
</evidence>
<sequence>MKDDKKSINLLLSTCGILALLSFVVLLLVAVTGAFYLYPAASYTFTDSKTVNSTGKSEPVTSIEKDEVWRAPALSSLTGNPEEKSITYGRELIAHTAKYLGPEGSVLQISNGMNCQNCHLDAGTKIFGNNYSRVFSTYPKFRKRSGSEEDIYKRINDCLERSLNGKPLPLHSEELKAMAAYINWVGRDVKKGDEPEGAGLYEIALLDRAASPEKGKLVYETRCQTCHSENGQGQKKAGATEYLYPPLYGDNSYNVSAGLYRISNFAKFVKANMPLGATYDKPILSDEEAWDVAAYVNSMPRPQKTFKQDWPEIADKPFDHPFGPYADAFTEKQHKYGPFQEIKQAQQKKAL</sequence>
<dbReference type="GO" id="GO:0020037">
    <property type="term" value="F:heme binding"/>
    <property type="evidence" value="ECO:0007669"/>
    <property type="project" value="InterPro"/>
</dbReference>
<name>A0A364RC16_9BACT</name>
<dbReference type="InterPro" id="IPR036909">
    <property type="entry name" value="Cyt_c-like_dom_sf"/>
</dbReference>
<dbReference type="SUPFAM" id="SSF46626">
    <property type="entry name" value="Cytochrome c"/>
    <property type="match status" value="2"/>
</dbReference>
<evidence type="ECO:0000313" key="7">
    <source>
        <dbReference type="Proteomes" id="UP000251692"/>
    </source>
</evidence>
<keyword evidence="7" id="KW-1185">Reference proteome</keyword>
<evidence type="ECO:0000256" key="2">
    <source>
        <dbReference type="ARBA" id="ARBA00022723"/>
    </source>
</evidence>
<dbReference type="Pfam" id="PF00034">
    <property type="entry name" value="Cytochrom_C"/>
    <property type="match status" value="1"/>
</dbReference>
<evidence type="ECO:0000256" key="3">
    <source>
        <dbReference type="ARBA" id="ARBA00023004"/>
    </source>
</evidence>
<keyword evidence="2 4" id="KW-0479">Metal-binding</keyword>
<dbReference type="GO" id="GO:0009055">
    <property type="term" value="F:electron transfer activity"/>
    <property type="evidence" value="ECO:0007669"/>
    <property type="project" value="InterPro"/>
</dbReference>
<evidence type="ECO:0000259" key="5">
    <source>
        <dbReference type="PROSITE" id="PS51007"/>
    </source>
</evidence>
<protein>
    <submittedName>
        <fullName evidence="6">Cytochrome C</fullName>
    </submittedName>
</protein>
<dbReference type="Proteomes" id="UP000251692">
    <property type="component" value="Unassembled WGS sequence"/>
</dbReference>
<dbReference type="OrthoDB" id="9779283at2"/>
<organism evidence="6 7">
    <name type="scientific">Pontibacter arcticus</name>
    <dbReference type="NCBI Taxonomy" id="2080288"/>
    <lineage>
        <taxon>Bacteria</taxon>
        <taxon>Pseudomonadati</taxon>
        <taxon>Bacteroidota</taxon>
        <taxon>Cytophagia</taxon>
        <taxon>Cytophagales</taxon>
        <taxon>Hymenobacteraceae</taxon>
        <taxon>Pontibacter</taxon>
    </lineage>
</organism>
<reference evidence="6 7" key="1">
    <citation type="submission" date="2018-06" db="EMBL/GenBank/DDBJ databases">
        <authorList>
            <person name="Liu Z.-W."/>
        </authorList>
    </citation>
    <scope>NUCLEOTIDE SEQUENCE [LARGE SCALE GENOMIC DNA]</scope>
    <source>
        <strain evidence="6 7">2b14</strain>
    </source>
</reference>
<dbReference type="PANTHER" id="PTHR35008:SF9">
    <property type="entry name" value="CYTOCHROME C DOMAIN-CONTAINING PROTEIN"/>
    <property type="match status" value="1"/>
</dbReference>
<dbReference type="PANTHER" id="PTHR35008">
    <property type="entry name" value="BLL4482 PROTEIN-RELATED"/>
    <property type="match status" value="1"/>
</dbReference>
<dbReference type="RefSeq" id="WP_112306486.1">
    <property type="nucleotide sequence ID" value="NZ_QMDV01000004.1"/>
</dbReference>
<proteinExistence type="predicted"/>
<dbReference type="InterPro" id="IPR051459">
    <property type="entry name" value="Cytochrome_c-type_DH"/>
</dbReference>
<keyword evidence="3 4" id="KW-0408">Iron</keyword>
<gene>
    <name evidence="6" type="ORF">DP923_14005</name>
</gene>